<dbReference type="SUPFAM" id="SSF56988">
    <property type="entry name" value="Anthrax protective antigen"/>
    <property type="match status" value="1"/>
</dbReference>
<dbReference type="Gene3D" id="1.10.760.10">
    <property type="entry name" value="Cytochrome c-like domain"/>
    <property type="match status" value="1"/>
</dbReference>
<protein>
    <submittedName>
        <fullName evidence="8">PA14 domain-containing protein</fullName>
    </submittedName>
</protein>
<gene>
    <name evidence="8" type="ORF">WKV53_04130</name>
</gene>
<dbReference type="InterPro" id="IPR011658">
    <property type="entry name" value="PA14_dom"/>
</dbReference>
<feature type="signal peptide" evidence="5">
    <location>
        <begin position="1"/>
        <end position="17"/>
    </location>
</feature>
<feature type="chain" id="PRO_5046631189" evidence="5">
    <location>
        <begin position="18"/>
        <end position="493"/>
    </location>
</feature>
<dbReference type="RefSeq" id="WP_341403083.1">
    <property type="nucleotide sequence ID" value="NZ_JBBUKT010000001.1"/>
</dbReference>
<accession>A0ABU9ASK0</accession>
<dbReference type="InterPro" id="IPR036909">
    <property type="entry name" value="Cyt_c-like_dom_sf"/>
</dbReference>
<dbReference type="InterPro" id="IPR009056">
    <property type="entry name" value="Cyt_c-like_dom"/>
</dbReference>
<dbReference type="Pfam" id="PF00034">
    <property type="entry name" value="Cytochrom_C"/>
    <property type="match status" value="1"/>
</dbReference>
<keyword evidence="5" id="KW-0732">Signal</keyword>
<dbReference type="Gene3D" id="3.90.182.10">
    <property type="entry name" value="Toxin - Anthrax Protective Antigen,domain 1"/>
    <property type="match status" value="1"/>
</dbReference>
<dbReference type="PROSITE" id="PS51007">
    <property type="entry name" value="CYTC"/>
    <property type="match status" value="1"/>
</dbReference>
<dbReference type="InterPro" id="IPR037524">
    <property type="entry name" value="PA14/GLEYA"/>
</dbReference>
<keyword evidence="3 4" id="KW-0408">Iron</keyword>
<dbReference type="SUPFAM" id="SSF46626">
    <property type="entry name" value="Cytochrome c"/>
    <property type="match status" value="1"/>
</dbReference>
<comment type="caution">
    <text evidence="8">The sequence shown here is derived from an EMBL/GenBank/DDBJ whole genome shotgun (WGS) entry which is preliminary data.</text>
</comment>
<dbReference type="SMART" id="SM00758">
    <property type="entry name" value="PA14"/>
    <property type="match status" value="1"/>
</dbReference>
<feature type="domain" description="Cytochrome c" evidence="6">
    <location>
        <begin position="15"/>
        <end position="106"/>
    </location>
</feature>
<reference evidence="8 9" key="1">
    <citation type="submission" date="2024-04" db="EMBL/GenBank/DDBJ databases">
        <title>Luteolibacter sp. isolated from soil.</title>
        <authorList>
            <person name="An J."/>
        </authorList>
    </citation>
    <scope>NUCLEOTIDE SEQUENCE [LARGE SCALE GENOMIC DNA]</scope>
    <source>
        <strain evidence="8 9">Y139</strain>
    </source>
</reference>
<evidence type="ECO:0000256" key="5">
    <source>
        <dbReference type="SAM" id="SignalP"/>
    </source>
</evidence>
<proteinExistence type="predicted"/>
<evidence type="ECO:0000259" key="7">
    <source>
        <dbReference type="PROSITE" id="PS51820"/>
    </source>
</evidence>
<keyword evidence="1 4" id="KW-0349">Heme</keyword>
<dbReference type="Pfam" id="PF07691">
    <property type="entry name" value="PA14"/>
    <property type="match status" value="1"/>
</dbReference>
<name>A0ABU9ASK0_9BACT</name>
<feature type="domain" description="PA14" evidence="7">
    <location>
        <begin position="148"/>
        <end position="291"/>
    </location>
</feature>
<organism evidence="8 9">
    <name type="scientific">Luteolibacter soli</name>
    <dbReference type="NCBI Taxonomy" id="3135280"/>
    <lineage>
        <taxon>Bacteria</taxon>
        <taxon>Pseudomonadati</taxon>
        <taxon>Verrucomicrobiota</taxon>
        <taxon>Verrucomicrobiia</taxon>
        <taxon>Verrucomicrobiales</taxon>
        <taxon>Verrucomicrobiaceae</taxon>
        <taxon>Luteolibacter</taxon>
    </lineage>
</organism>
<evidence type="ECO:0000256" key="2">
    <source>
        <dbReference type="ARBA" id="ARBA00022723"/>
    </source>
</evidence>
<keyword evidence="2 4" id="KW-0479">Metal-binding</keyword>
<dbReference type="PANTHER" id="PTHR35008">
    <property type="entry name" value="BLL4482 PROTEIN-RELATED"/>
    <property type="match status" value="1"/>
</dbReference>
<dbReference type="PROSITE" id="PS51820">
    <property type="entry name" value="PA14"/>
    <property type="match status" value="1"/>
</dbReference>
<dbReference type="Proteomes" id="UP001371305">
    <property type="component" value="Unassembled WGS sequence"/>
</dbReference>
<evidence type="ECO:0000256" key="1">
    <source>
        <dbReference type="ARBA" id="ARBA00022617"/>
    </source>
</evidence>
<keyword evidence="9" id="KW-1185">Reference proteome</keyword>
<dbReference type="EMBL" id="JBBUKT010000001">
    <property type="protein sequence ID" value="MEK7949665.1"/>
    <property type="molecule type" value="Genomic_DNA"/>
</dbReference>
<dbReference type="PANTHER" id="PTHR35008:SF8">
    <property type="entry name" value="ALCOHOL DEHYDROGENASE CYTOCHROME C SUBUNIT"/>
    <property type="match status" value="1"/>
</dbReference>
<evidence type="ECO:0000256" key="4">
    <source>
        <dbReference type="PROSITE-ProRule" id="PRU00433"/>
    </source>
</evidence>
<evidence type="ECO:0000313" key="8">
    <source>
        <dbReference type="EMBL" id="MEK7949665.1"/>
    </source>
</evidence>
<evidence type="ECO:0000313" key="9">
    <source>
        <dbReference type="Proteomes" id="UP001371305"/>
    </source>
</evidence>
<sequence>MLRTALFASLCAVPLHAQDGGQLFTLYCSACHGPDGKGATGGAFPPLAGSPWVAGDATRAVKVVLHGLHGEVEVDGRTFNLEMPPQGGVLPDDQIAAILTHVRSSWGNKEQPVTPEFVKATRDATADRKTQWTAEELLKLHPLTATKPPIANLLSQVYQGEWQKLPDFSTLKPGNVEEEHSGKISIAKAGFNESFGMVWQGDLTAPEAGEFRFRLDADDGARVLLDDKEVVKVDGTGPMDGSRGKEGKIELTAGAHKLRVEYFEFHGQEGIALSWRGPGIPSWRNLSDKPPKVGPDPIPVEPQNGRAVVYRNFIAGTTPRAIGIGFPGGVNLAYSADNLTAELIWTGAFMDASRHWVERGQGDQPPAGENVVKLSGSPSLPKDARFRGYKLDPTGNPTFSVQIDKQILLDSWKPAGSAQSPAFLRTLSLKGQGSPVEFLLSEKLPVQKASDKEFGLGNDLSLQAEGATLENRDSKLVLKLAPGQTATLTYRWK</sequence>
<dbReference type="InterPro" id="IPR051459">
    <property type="entry name" value="Cytochrome_c-type_DH"/>
</dbReference>
<evidence type="ECO:0000259" key="6">
    <source>
        <dbReference type="PROSITE" id="PS51007"/>
    </source>
</evidence>
<evidence type="ECO:0000256" key="3">
    <source>
        <dbReference type="ARBA" id="ARBA00023004"/>
    </source>
</evidence>